<evidence type="ECO:0000313" key="3">
    <source>
        <dbReference type="Proteomes" id="UP001595859"/>
    </source>
</evidence>
<sequence>MTQTAPVGFADTMHPLGRLNPPGNYDELVTDSVTDVLPGVVGWINDAVAWITRQFGHEVNVVHWLTETVGGDWGDLLSLADAWNSLAWASSDIAGNLLNGVVELDPHWDGNAAQAFQAHMTRWHYAFVQNRAMCETVRDTLRDLATVAKEFLQAAIDLIQMLLSILGSGGPIVAVMRAAEIADGVIKAYRVYDAVKKTIQAAVSIFEMLAADRPDNASNTKVEVPSTSYSGPDAPGTM</sequence>
<dbReference type="EMBL" id="JBHSIS010000011">
    <property type="protein sequence ID" value="MFC4856809.1"/>
    <property type="molecule type" value="Genomic_DNA"/>
</dbReference>
<comment type="caution">
    <text evidence="2">The sequence shown here is derived from an EMBL/GenBank/DDBJ whole genome shotgun (WGS) entry which is preliminary data.</text>
</comment>
<protein>
    <submittedName>
        <fullName evidence="2">WXG100 family type VII secretion target</fullName>
    </submittedName>
</protein>
<dbReference type="InterPro" id="IPR036689">
    <property type="entry name" value="ESAT-6-like_sf"/>
</dbReference>
<gene>
    <name evidence="2" type="ORF">ACFPCV_25170</name>
</gene>
<reference evidence="3" key="1">
    <citation type="journal article" date="2019" name="Int. J. Syst. Evol. Microbiol.">
        <title>The Global Catalogue of Microorganisms (GCM) 10K type strain sequencing project: providing services to taxonomists for standard genome sequencing and annotation.</title>
        <authorList>
            <consortium name="The Broad Institute Genomics Platform"/>
            <consortium name="The Broad Institute Genome Sequencing Center for Infectious Disease"/>
            <person name="Wu L."/>
            <person name="Ma J."/>
        </authorList>
    </citation>
    <scope>NUCLEOTIDE SEQUENCE [LARGE SCALE GENOMIC DNA]</scope>
    <source>
        <strain evidence="3">ZS-22-S1</strain>
    </source>
</reference>
<name>A0ABV9SAH7_9PSEU</name>
<evidence type="ECO:0000313" key="2">
    <source>
        <dbReference type="EMBL" id="MFC4856809.1"/>
    </source>
</evidence>
<keyword evidence="3" id="KW-1185">Reference proteome</keyword>
<feature type="compositionally biased region" description="Polar residues" evidence="1">
    <location>
        <begin position="217"/>
        <end position="230"/>
    </location>
</feature>
<evidence type="ECO:0000256" key="1">
    <source>
        <dbReference type="SAM" id="MobiDB-lite"/>
    </source>
</evidence>
<organism evidence="2 3">
    <name type="scientific">Actinophytocola glycyrrhizae</name>
    <dbReference type="NCBI Taxonomy" id="2044873"/>
    <lineage>
        <taxon>Bacteria</taxon>
        <taxon>Bacillati</taxon>
        <taxon>Actinomycetota</taxon>
        <taxon>Actinomycetes</taxon>
        <taxon>Pseudonocardiales</taxon>
        <taxon>Pseudonocardiaceae</taxon>
    </lineage>
</organism>
<dbReference type="Gene3D" id="1.10.287.1060">
    <property type="entry name" value="ESAT-6-like"/>
    <property type="match status" value="1"/>
</dbReference>
<dbReference type="Proteomes" id="UP001595859">
    <property type="component" value="Unassembled WGS sequence"/>
</dbReference>
<dbReference type="RefSeq" id="WP_378058796.1">
    <property type="nucleotide sequence ID" value="NZ_JBHSIS010000011.1"/>
</dbReference>
<accession>A0ABV9SAH7</accession>
<proteinExistence type="predicted"/>
<feature type="region of interest" description="Disordered" evidence="1">
    <location>
        <begin position="217"/>
        <end position="238"/>
    </location>
</feature>
<dbReference type="SUPFAM" id="SSF140453">
    <property type="entry name" value="EsxAB dimer-like"/>
    <property type="match status" value="1"/>
</dbReference>